<name>A0ABM7ZF77_9BACT</name>
<keyword evidence="2" id="KW-1185">Reference proteome</keyword>
<evidence type="ECO:0000313" key="1">
    <source>
        <dbReference type="EMBL" id="BDL43327.1"/>
    </source>
</evidence>
<reference evidence="1" key="1">
    <citation type="submission" date="2022-06" db="EMBL/GenBank/DDBJ databases">
        <title>Akkermansia biwalacus sp. nov., an anaerobic mucin-degrading bacterium isolated from human intestine.</title>
        <authorList>
            <person name="Kobayashi Y."/>
            <person name="Inoue S."/>
            <person name="Kawahara T."/>
            <person name="Kohda N."/>
        </authorList>
    </citation>
    <scope>NUCLEOTIDE SEQUENCE</scope>
    <source>
        <strain evidence="1">WON2089</strain>
    </source>
</reference>
<gene>
    <name evidence="1" type="ORF">Abiwalacus_09010</name>
</gene>
<accession>A0ABM7ZF77</accession>
<proteinExistence type="predicted"/>
<dbReference type="Proteomes" id="UP001062263">
    <property type="component" value="Chromosome"/>
</dbReference>
<evidence type="ECO:0000313" key="2">
    <source>
        <dbReference type="Proteomes" id="UP001062263"/>
    </source>
</evidence>
<organism evidence="1 2">
    <name type="scientific">Akkermansia biwaensis</name>
    <dbReference type="NCBI Taxonomy" id="2946555"/>
    <lineage>
        <taxon>Bacteria</taxon>
        <taxon>Pseudomonadati</taxon>
        <taxon>Verrucomicrobiota</taxon>
        <taxon>Verrucomicrobiia</taxon>
        <taxon>Verrucomicrobiales</taxon>
        <taxon>Akkermansiaceae</taxon>
        <taxon>Akkermansia</taxon>
    </lineage>
</organism>
<protein>
    <recommendedName>
        <fullName evidence="3">Ferredoxin</fullName>
    </recommendedName>
</protein>
<dbReference type="EMBL" id="AP025943">
    <property type="protein sequence ID" value="BDL43327.1"/>
    <property type="molecule type" value="Genomic_DNA"/>
</dbReference>
<evidence type="ECO:0008006" key="3">
    <source>
        <dbReference type="Google" id="ProtNLM"/>
    </source>
</evidence>
<sequence>MTLPAPWLTVPAMNIEEKALSMFRAEPYRYNCAQTVCAALERMDLVEPLSACSGGRAPDGLCGALYGALQCSPEECRADIMARFVDRLGYSRCRELKKEGQVSCRECVSTAVSLAAGAKA</sequence>